<dbReference type="OrthoDB" id="230341at2"/>
<dbReference type="PROSITE" id="PS50082">
    <property type="entry name" value="WD_REPEATS_2"/>
    <property type="match status" value="3"/>
</dbReference>
<dbReference type="PROSITE" id="PS50294">
    <property type="entry name" value="WD_REPEATS_REGION"/>
    <property type="match status" value="2"/>
</dbReference>
<accession>A0A5C1A976</accession>
<proteinExistence type="predicted"/>
<dbReference type="AlphaFoldDB" id="A0A5C1A976"/>
<gene>
    <name evidence="4" type="ORF">PX52LOC_02855</name>
</gene>
<reference evidence="5" key="1">
    <citation type="submission" date="2019-08" db="EMBL/GenBank/DDBJ databases">
        <title>Limnoglobus roseus gen. nov., sp. nov., a novel freshwater planctomycete with a giant genome from the family Gemmataceae.</title>
        <authorList>
            <person name="Kulichevskaya I.S."/>
            <person name="Naumoff D.G."/>
            <person name="Miroshnikov K."/>
            <person name="Ivanova A."/>
            <person name="Philippov D.A."/>
            <person name="Hakobyan A."/>
            <person name="Rijpstra I.C."/>
            <person name="Sinninghe Damste J.S."/>
            <person name="Liesack W."/>
            <person name="Dedysh S.N."/>
        </authorList>
    </citation>
    <scope>NUCLEOTIDE SEQUENCE [LARGE SCALE GENOMIC DNA]</scope>
    <source>
        <strain evidence="5">PX52</strain>
    </source>
</reference>
<feature type="repeat" description="WD" evidence="3">
    <location>
        <begin position="57"/>
        <end position="96"/>
    </location>
</feature>
<protein>
    <submittedName>
        <fullName evidence="4">WD-repeat protein</fullName>
    </submittedName>
</protein>
<evidence type="ECO:0000256" key="2">
    <source>
        <dbReference type="ARBA" id="ARBA00022737"/>
    </source>
</evidence>
<evidence type="ECO:0000313" key="4">
    <source>
        <dbReference type="EMBL" id="QEL15919.1"/>
    </source>
</evidence>
<dbReference type="PANTHER" id="PTHR19848:SF8">
    <property type="entry name" value="F-BOX AND WD REPEAT DOMAIN CONTAINING 7"/>
    <property type="match status" value="1"/>
</dbReference>
<dbReference type="KEGG" id="lrs:PX52LOC_02855"/>
<dbReference type="SMART" id="SM00320">
    <property type="entry name" value="WD40"/>
    <property type="match status" value="5"/>
</dbReference>
<dbReference type="PANTHER" id="PTHR19848">
    <property type="entry name" value="WD40 REPEAT PROTEIN"/>
    <property type="match status" value="1"/>
</dbReference>
<dbReference type="Pfam" id="PF00400">
    <property type="entry name" value="WD40"/>
    <property type="match status" value="4"/>
</dbReference>
<evidence type="ECO:0000256" key="1">
    <source>
        <dbReference type="ARBA" id="ARBA00022574"/>
    </source>
</evidence>
<evidence type="ECO:0000256" key="3">
    <source>
        <dbReference type="PROSITE-ProRule" id="PRU00221"/>
    </source>
</evidence>
<keyword evidence="5" id="KW-1185">Reference proteome</keyword>
<dbReference type="SUPFAM" id="SSF50978">
    <property type="entry name" value="WD40 repeat-like"/>
    <property type="match status" value="1"/>
</dbReference>
<dbReference type="InterPro" id="IPR001680">
    <property type="entry name" value="WD40_rpt"/>
</dbReference>
<dbReference type="EMBL" id="CP042425">
    <property type="protein sequence ID" value="QEL15919.1"/>
    <property type="molecule type" value="Genomic_DNA"/>
</dbReference>
<keyword evidence="2" id="KW-0677">Repeat</keyword>
<dbReference type="Proteomes" id="UP000324974">
    <property type="component" value="Chromosome"/>
</dbReference>
<evidence type="ECO:0000313" key="5">
    <source>
        <dbReference type="Proteomes" id="UP000324974"/>
    </source>
</evidence>
<sequence>MNAPNPESLKLVKDYSRPAIAFAVARVPGTDRVFLGSSDFKVSEADLSAAKFEPKGLYGHASYVTTLALSGSTLVSGGYDGKLVWWDTTMNKEIRTEAAHAKWIRQVVASPDGSRFASVADDMVCKVWDATTGKLVRELRGHGEKTPQNFPSMLYAVAYSADGKYLATADKTAKVIVWDAKAGEQLKKVEAPTMYTWDQVQRLHSIGGARSLAFSPDGQHLAVGGTGKIGNIDHLEAKARVEVFDWQAEKQVAEFVADKSQGLVNKLLYAPDGSWLLGVGGASEGFVAFFDVKSKKVLKQEKVGMHVHDLSIGPKFDSLLLAGHNKLTAYKLG</sequence>
<dbReference type="InterPro" id="IPR036322">
    <property type="entry name" value="WD40_repeat_dom_sf"/>
</dbReference>
<name>A0A5C1A976_9BACT</name>
<dbReference type="Gene3D" id="2.130.10.10">
    <property type="entry name" value="YVTN repeat-like/Quinoprotein amine dehydrogenase"/>
    <property type="match status" value="2"/>
</dbReference>
<organism evidence="4 5">
    <name type="scientific">Limnoglobus roseus</name>
    <dbReference type="NCBI Taxonomy" id="2598579"/>
    <lineage>
        <taxon>Bacteria</taxon>
        <taxon>Pseudomonadati</taxon>
        <taxon>Planctomycetota</taxon>
        <taxon>Planctomycetia</taxon>
        <taxon>Gemmatales</taxon>
        <taxon>Gemmataceae</taxon>
        <taxon>Limnoglobus</taxon>
    </lineage>
</organism>
<dbReference type="RefSeq" id="WP_149110685.1">
    <property type="nucleotide sequence ID" value="NZ_CP042425.1"/>
</dbReference>
<feature type="repeat" description="WD" evidence="3">
    <location>
        <begin position="97"/>
        <end position="138"/>
    </location>
</feature>
<keyword evidence="1 3" id="KW-0853">WD repeat</keyword>
<dbReference type="InterPro" id="IPR015943">
    <property type="entry name" value="WD40/YVTN_repeat-like_dom_sf"/>
</dbReference>
<feature type="repeat" description="WD" evidence="3">
    <location>
        <begin position="154"/>
        <end position="188"/>
    </location>
</feature>